<feature type="region of interest" description="Disordered" evidence="3">
    <location>
        <begin position="295"/>
        <end position="355"/>
    </location>
</feature>
<feature type="compositionally biased region" description="Low complexity" evidence="3">
    <location>
        <begin position="314"/>
        <end position="328"/>
    </location>
</feature>
<comment type="similarity">
    <text evidence="2">Belongs to the MscS (TC 1.A.23) family.</text>
</comment>
<dbReference type="PANTHER" id="PTHR31618">
    <property type="entry name" value="MECHANOSENSITIVE ION CHANNEL PROTEIN 5"/>
    <property type="match status" value="1"/>
</dbReference>
<evidence type="ECO:0000256" key="3">
    <source>
        <dbReference type="SAM" id="MobiDB-lite"/>
    </source>
</evidence>
<organism evidence="5 6">
    <name type="scientific">Nitzschia inconspicua</name>
    <dbReference type="NCBI Taxonomy" id="303405"/>
    <lineage>
        <taxon>Eukaryota</taxon>
        <taxon>Sar</taxon>
        <taxon>Stramenopiles</taxon>
        <taxon>Ochrophyta</taxon>
        <taxon>Bacillariophyta</taxon>
        <taxon>Bacillariophyceae</taxon>
        <taxon>Bacillariophycidae</taxon>
        <taxon>Bacillariales</taxon>
        <taxon>Bacillariaceae</taxon>
        <taxon>Nitzschia</taxon>
    </lineage>
</organism>
<dbReference type="AlphaFoldDB" id="A0A9K3KCP6"/>
<comment type="caution">
    <text evidence="5">The sequence shown here is derived from an EMBL/GenBank/DDBJ whole genome shotgun (WGS) entry which is preliminary data.</text>
</comment>
<dbReference type="EMBL" id="JAGRRH010000027">
    <property type="protein sequence ID" value="KAG7340785.1"/>
    <property type="molecule type" value="Genomic_DNA"/>
</dbReference>
<dbReference type="InterPro" id="IPR016688">
    <property type="entry name" value="MscS-like_plants/fungi"/>
</dbReference>
<feature type="transmembrane region" description="Helical" evidence="4">
    <location>
        <begin position="613"/>
        <end position="634"/>
    </location>
</feature>
<keyword evidence="4" id="KW-1133">Transmembrane helix</keyword>
<feature type="transmembrane region" description="Helical" evidence="4">
    <location>
        <begin position="970"/>
        <end position="992"/>
    </location>
</feature>
<feature type="compositionally biased region" description="Basic residues" evidence="3">
    <location>
        <begin position="343"/>
        <end position="355"/>
    </location>
</feature>
<feature type="transmembrane region" description="Helical" evidence="4">
    <location>
        <begin position="677"/>
        <end position="699"/>
    </location>
</feature>
<reference evidence="5" key="1">
    <citation type="journal article" date="2021" name="Sci. Rep.">
        <title>Diploid genomic architecture of Nitzschia inconspicua, an elite biomass production diatom.</title>
        <authorList>
            <person name="Oliver A."/>
            <person name="Podell S."/>
            <person name="Pinowska A."/>
            <person name="Traller J.C."/>
            <person name="Smith S.R."/>
            <person name="McClure R."/>
            <person name="Beliaev A."/>
            <person name="Bohutskyi P."/>
            <person name="Hill E.A."/>
            <person name="Rabines A."/>
            <person name="Zheng H."/>
            <person name="Allen L.Z."/>
            <person name="Kuo A."/>
            <person name="Grigoriev I.V."/>
            <person name="Allen A.E."/>
            <person name="Hazlebeck D."/>
            <person name="Allen E.E."/>
        </authorList>
    </citation>
    <scope>NUCLEOTIDE SEQUENCE</scope>
    <source>
        <strain evidence="5">Hildebrandi</strain>
    </source>
</reference>
<name>A0A9K3KCP6_9STRA</name>
<feature type="transmembrane region" description="Helical" evidence="4">
    <location>
        <begin position="533"/>
        <end position="552"/>
    </location>
</feature>
<dbReference type="PANTHER" id="PTHR31618:SF1">
    <property type="entry name" value="EF-HAND DOMAIN-CONTAINING PROTEIN"/>
    <property type="match status" value="1"/>
</dbReference>
<evidence type="ECO:0000256" key="4">
    <source>
        <dbReference type="SAM" id="Phobius"/>
    </source>
</evidence>
<dbReference type="Proteomes" id="UP000693970">
    <property type="component" value="Unassembled WGS sequence"/>
</dbReference>
<feature type="compositionally biased region" description="Basic and acidic residues" evidence="3">
    <location>
        <begin position="295"/>
        <end position="304"/>
    </location>
</feature>
<dbReference type="GO" id="GO:0005886">
    <property type="term" value="C:plasma membrane"/>
    <property type="evidence" value="ECO:0007669"/>
    <property type="project" value="TreeGrafter"/>
</dbReference>
<evidence type="ECO:0000256" key="1">
    <source>
        <dbReference type="ARBA" id="ARBA00004141"/>
    </source>
</evidence>
<feature type="transmembrane region" description="Helical" evidence="4">
    <location>
        <begin position="945"/>
        <end position="964"/>
    </location>
</feature>
<keyword evidence="4" id="KW-0812">Transmembrane</keyword>
<feature type="transmembrane region" description="Helical" evidence="4">
    <location>
        <begin position="572"/>
        <end position="601"/>
    </location>
</feature>
<dbReference type="GO" id="GO:0008381">
    <property type="term" value="F:mechanosensitive monoatomic ion channel activity"/>
    <property type="evidence" value="ECO:0007669"/>
    <property type="project" value="TreeGrafter"/>
</dbReference>
<comment type="subcellular location">
    <subcellularLocation>
        <location evidence="1">Membrane</location>
        <topology evidence="1">Multi-pass membrane protein</topology>
    </subcellularLocation>
</comment>
<keyword evidence="6" id="KW-1185">Reference proteome</keyword>
<feature type="compositionally biased region" description="Low complexity" evidence="3">
    <location>
        <begin position="145"/>
        <end position="154"/>
    </location>
</feature>
<evidence type="ECO:0000313" key="6">
    <source>
        <dbReference type="Proteomes" id="UP000693970"/>
    </source>
</evidence>
<feature type="region of interest" description="Disordered" evidence="3">
    <location>
        <begin position="430"/>
        <end position="496"/>
    </location>
</feature>
<reference evidence="5" key="2">
    <citation type="submission" date="2021-04" db="EMBL/GenBank/DDBJ databases">
        <authorList>
            <person name="Podell S."/>
        </authorList>
    </citation>
    <scope>NUCLEOTIDE SEQUENCE</scope>
    <source>
        <strain evidence="5">Hildebrandi</strain>
    </source>
</reference>
<sequence length="1242" mass="138439">MKEENGSQKNQKQTNEQTIASIILSLYPPSLLQNTVLQNRSASNMPMDQAEGQQPSVNSGNDAFMSFINADVAANDDAPQSDETTSAPTPAPASVQRPPAISSRSKSAAVSNLPPRPHHNRNVSFGHNPPADGHIAGVRSPLMASGLQLPISPGSSGGLGVPAHRPGIPTGSSTHSNEPGAGDRQRPILDRQAISMRLRQAAAAPPAANPAVRVSLEDLLGQGRYESEAETNLLAAFEAHQKNNLLQHHHRSISNTSTIFSGVPSNLSQELVVGESGHSANADDTDNIDLRDASFKSQDSDSHILHGSGHPRMESTNTTNEENLSLLNENDENARSANDKSHRNTRPKRLGNKAYSHRRMMSVEDQLAGLQHAMSAFQETGGYDLHDETHDGIEGVEDSSKAIDEPWVDASAGELFSHHAGLLLDPGIQSGRHRLNTSDGTHLPTLEEETPQREHRNSADLTSRTDSPETDVENPIDERPADETSSTNGHGKKKSRPFRIISSTSDKVKDDLDAWRNFFSPRSDMFWVYVKRMLFYIVLPFVLIAAILFYFAENPPTGKSENNDPGEKASASWWLLFVVRQVVTFSIGLGLQSFIIDFLCVGTRLMVRCLGPILTLLIVQAKGWPFVMMMWGLVNFGLMYGDNEFVRHWGYFQGIVDLLNSSNPSGGVVGSDWNRRVLLIMICVGFVVALKRFLVGLYLGRQTFNHFGAQLAKVMNKMVLVAEVAQLSRRIERSMTMKDYGRDLPSRMKSIKDLSINLEEDNDSVSSERKTENVVIDTSKRNPLTGSLLSSERMKLLQLLERWEEPERETAVKKHTSISSVLKFRNALTFINNVYPFSYQFGLADTREHCIESAQDVYSKLILQPNGTESQMLRFETLALIALSSNGQIDQAKAKDLVRVFRPDRQGNLSVLDFIKSVDIVYKEFRFLQASIENSSQIDKSFENLVNVVFYAIVISFILSQLGFDPFSLFLSLSSVVLAFAFAIGSASAKYFEGLLFILVRRPYGIGDLIHVSNIESGTVLEGSVGWTVNNVTLFETEMTWLPTMERCSVSNGSLANSRIINWARSPNARFVMFLIFPIETPYETLEIFKVAVEEYLKARPREWLALNAFRVNYLQGEKAWMRIEVVIQHRESWQNVGTILDSKGNFMSYCTEIQKMLGIQYKAPHLPIEMSIGDRNQLAQEFLVNDRYHSPENDYRAEEAGIKRSESGDLIERSNNQISSGSNQQGEMFRSLAQTKYNIRV</sequence>
<evidence type="ECO:0000313" key="5">
    <source>
        <dbReference type="EMBL" id="KAG7340785.1"/>
    </source>
</evidence>
<proteinExistence type="inferred from homology"/>
<feature type="region of interest" description="Disordered" evidence="3">
    <location>
        <begin position="76"/>
        <end position="185"/>
    </location>
</feature>
<accession>A0A9K3KCP6</accession>
<protein>
    <submittedName>
        <fullName evidence="5">Mechanosensitive ion channel</fullName>
    </submittedName>
</protein>
<evidence type="ECO:0000256" key="2">
    <source>
        <dbReference type="ARBA" id="ARBA00008017"/>
    </source>
</evidence>
<gene>
    <name evidence="5" type="ORF">IV203_024328</name>
</gene>
<feature type="compositionally biased region" description="Basic and acidic residues" evidence="3">
    <location>
        <begin position="332"/>
        <end position="342"/>
    </location>
</feature>
<keyword evidence="4" id="KW-0472">Membrane</keyword>
<dbReference type="GO" id="GO:0006820">
    <property type="term" value="P:monoatomic anion transport"/>
    <property type="evidence" value="ECO:0007669"/>
    <property type="project" value="TreeGrafter"/>
</dbReference>
<dbReference type="OrthoDB" id="47823at2759"/>